<dbReference type="RefSeq" id="WP_261274097.1">
    <property type="nucleotide sequence ID" value="NZ_JAMTCC010000098.1"/>
</dbReference>
<evidence type="ECO:0000313" key="2">
    <source>
        <dbReference type="Proteomes" id="UP001155604"/>
    </source>
</evidence>
<comment type="caution">
    <text evidence="1">The sequence shown here is derived from an EMBL/GenBank/DDBJ whole genome shotgun (WGS) entry which is preliminary data.</text>
</comment>
<dbReference type="InterPro" id="IPR019106">
    <property type="entry name" value="T4SS_TrbC"/>
</dbReference>
<keyword evidence="2" id="KW-1185">Reference proteome</keyword>
<dbReference type="Proteomes" id="UP001155604">
    <property type="component" value="Unassembled WGS sequence"/>
</dbReference>
<accession>A0A9X2WZH3</accession>
<gene>
    <name evidence="1" type="primary">trbC</name>
    <name evidence="1" type="ORF">NE536_22575</name>
</gene>
<organism evidence="1 2">
    <name type="scientific">Shewanella septentrionalis</name>
    <dbReference type="NCBI Taxonomy" id="2952223"/>
    <lineage>
        <taxon>Bacteria</taxon>
        <taxon>Pseudomonadati</taxon>
        <taxon>Pseudomonadota</taxon>
        <taxon>Gammaproteobacteria</taxon>
        <taxon>Alteromonadales</taxon>
        <taxon>Shewanellaceae</taxon>
        <taxon>Shewanella</taxon>
    </lineage>
</organism>
<protein>
    <submittedName>
        <fullName evidence="1">Type-F conjugative transfer system pilin assembly protein TrbC</fullName>
    </submittedName>
</protein>
<dbReference type="AlphaFoldDB" id="A0A9X2WZH3"/>
<dbReference type="EMBL" id="JAMTCC010000098">
    <property type="protein sequence ID" value="MCT7948131.1"/>
    <property type="molecule type" value="Genomic_DNA"/>
</dbReference>
<sequence>MKKFETKLPTTYTALCTKIVDNSLFSHSFKGLALLVSLWCLGSISQVFAQTDYSIDELKALSMRERHTLPPLNIDQAALFDKARQFEAQSKGQLDNALSPLLDAKPNPSADANGVMVFVSLGMPATSLQQLLMQSADLQVPLIVRGVLPQGFTATVKQMNHLIDNKGKTIQSGFAINPQWFTQFGITQVPAFVAVRPNKCQAKQPCSTDDFDVIYGNVSLYDALNLLAQHGSIPDVAAKTLAKGAK</sequence>
<proteinExistence type="predicted"/>
<dbReference type="Pfam" id="PF09673">
    <property type="entry name" value="TrbC_Ftype"/>
    <property type="match status" value="1"/>
</dbReference>
<dbReference type="InterPro" id="IPR014113">
    <property type="entry name" value="T4SS_TrbC_subgr"/>
</dbReference>
<evidence type="ECO:0000313" key="1">
    <source>
        <dbReference type="EMBL" id="MCT7948131.1"/>
    </source>
</evidence>
<reference evidence="1" key="1">
    <citation type="journal article" date="2023" name="Int. J. Syst. Evol. Microbiol.">
        <title>&lt;i&gt;Shewanella septentrionalis&lt;/i&gt; sp. nov. and &lt;i&gt;Shewanella holmiensis&lt;/i&gt; sp. nov., isolated from Baltic Sea water and sediments.</title>
        <authorList>
            <person name="Martin-Rodriguez A.J."/>
            <person name="Thorell K."/>
            <person name="Joffre E."/>
            <person name="Jensie-Markopoulos S."/>
            <person name="Moore E.R.B."/>
            <person name="Sjoling A."/>
        </authorList>
    </citation>
    <scope>NUCLEOTIDE SEQUENCE</scope>
    <source>
        <strain evidence="1">SP1W3</strain>
    </source>
</reference>
<dbReference type="NCBIfam" id="TIGR02742">
    <property type="entry name" value="TrbC_Ftype"/>
    <property type="match status" value="1"/>
</dbReference>
<name>A0A9X2WZH3_9GAMM</name>